<organism evidence="5 6">
    <name type="scientific">Gloeophyllum trabeum (strain ATCC 11539 / FP-39264 / Madison 617)</name>
    <name type="common">Brown rot fungus</name>
    <dbReference type="NCBI Taxonomy" id="670483"/>
    <lineage>
        <taxon>Eukaryota</taxon>
        <taxon>Fungi</taxon>
        <taxon>Dikarya</taxon>
        <taxon>Basidiomycota</taxon>
        <taxon>Agaricomycotina</taxon>
        <taxon>Agaricomycetes</taxon>
        <taxon>Gloeophyllales</taxon>
        <taxon>Gloeophyllaceae</taxon>
        <taxon>Gloeophyllum</taxon>
    </lineage>
</organism>
<evidence type="ECO:0000259" key="4">
    <source>
        <dbReference type="Pfam" id="PF00135"/>
    </source>
</evidence>
<dbReference type="Proteomes" id="UP000030669">
    <property type="component" value="Unassembled WGS sequence"/>
</dbReference>
<dbReference type="HOGENOM" id="CLU_006586_10_6_1"/>
<dbReference type="InterPro" id="IPR002018">
    <property type="entry name" value="CarbesteraseB"/>
</dbReference>
<dbReference type="InterPro" id="IPR029058">
    <property type="entry name" value="AB_hydrolase_fold"/>
</dbReference>
<evidence type="ECO:0000256" key="3">
    <source>
        <dbReference type="RuleBase" id="RU361235"/>
    </source>
</evidence>
<evidence type="ECO:0000256" key="2">
    <source>
        <dbReference type="ARBA" id="ARBA00022801"/>
    </source>
</evidence>
<dbReference type="InterPro" id="IPR019826">
    <property type="entry name" value="Carboxylesterase_B_AS"/>
</dbReference>
<feature type="domain" description="Carboxylesterase type B" evidence="4">
    <location>
        <begin position="25"/>
        <end position="496"/>
    </location>
</feature>
<evidence type="ECO:0000313" key="6">
    <source>
        <dbReference type="Proteomes" id="UP000030669"/>
    </source>
</evidence>
<dbReference type="PANTHER" id="PTHR11559">
    <property type="entry name" value="CARBOXYLESTERASE"/>
    <property type="match status" value="1"/>
</dbReference>
<evidence type="ECO:0000313" key="5">
    <source>
        <dbReference type="EMBL" id="EPQ54013.1"/>
    </source>
</evidence>
<dbReference type="GO" id="GO:0016787">
    <property type="term" value="F:hydrolase activity"/>
    <property type="evidence" value="ECO:0007669"/>
    <property type="project" value="UniProtKB-KW"/>
</dbReference>
<dbReference type="OMA" id="AWYTDEM"/>
<keyword evidence="6" id="KW-1185">Reference proteome</keyword>
<dbReference type="AlphaFoldDB" id="S7Q3M7"/>
<protein>
    <recommendedName>
        <fullName evidence="3">Carboxylic ester hydrolase</fullName>
        <ecNumber evidence="3">3.1.1.-</ecNumber>
    </recommendedName>
</protein>
<feature type="chain" id="PRO_5005146593" description="Carboxylic ester hydrolase" evidence="3">
    <location>
        <begin position="17"/>
        <end position="523"/>
    </location>
</feature>
<dbReference type="ESTHER" id="glota-s7q3m7">
    <property type="family name" value="Fungal_carboxylesterase_lipase"/>
</dbReference>
<proteinExistence type="inferred from homology"/>
<gene>
    <name evidence="5" type="ORF">GLOTRDRAFT_106582</name>
</gene>
<name>S7Q3M7_GLOTA</name>
<dbReference type="SUPFAM" id="SSF53474">
    <property type="entry name" value="alpha/beta-Hydrolases"/>
    <property type="match status" value="1"/>
</dbReference>
<dbReference type="PROSITE" id="PS00122">
    <property type="entry name" value="CARBOXYLESTERASE_B_1"/>
    <property type="match status" value="1"/>
</dbReference>
<accession>S7Q3M7</accession>
<keyword evidence="2 3" id="KW-0378">Hydrolase</keyword>
<feature type="signal peptide" evidence="3">
    <location>
        <begin position="1"/>
        <end position="16"/>
    </location>
</feature>
<dbReference type="eggNOG" id="KOG4389">
    <property type="taxonomic scope" value="Eukaryota"/>
</dbReference>
<reference evidence="5 6" key="1">
    <citation type="journal article" date="2012" name="Science">
        <title>The Paleozoic origin of enzymatic lignin decomposition reconstructed from 31 fungal genomes.</title>
        <authorList>
            <person name="Floudas D."/>
            <person name="Binder M."/>
            <person name="Riley R."/>
            <person name="Barry K."/>
            <person name="Blanchette R.A."/>
            <person name="Henrissat B."/>
            <person name="Martinez A.T."/>
            <person name="Otillar R."/>
            <person name="Spatafora J.W."/>
            <person name="Yadav J.S."/>
            <person name="Aerts A."/>
            <person name="Benoit I."/>
            <person name="Boyd A."/>
            <person name="Carlson A."/>
            <person name="Copeland A."/>
            <person name="Coutinho P.M."/>
            <person name="de Vries R.P."/>
            <person name="Ferreira P."/>
            <person name="Findley K."/>
            <person name="Foster B."/>
            <person name="Gaskell J."/>
            <person name="Glotzer D."/>
            <person name="Gorecki P."/>
            <person name="Heitman J."/>
            <person name="Hesse C."/>
            <person name="Hori C."/>
            <person name="Igarashi K."/>
            <person name="Jurgens J.A."/>
            <person name="Kallen N."/>
            <person name="Kersten P."/>
            <person name="Kohler A."/>
            <person name="Kuees U."/>
            <person name="Kumar T.K.A."/>
            <person name="Kuo A."/>
            <person name="LaButti K."/>
            <person name="Larrondo L.F."/>
            <person name="Lindquist E."/>
            <person name="Ling A."/>
            <person name="Lombard V."/>
            <person name="Lucas S."/>
            <person name="Lundell T."/>
            <person name="Martin R."/>
            <person name="McLaughlin D.J."/>
            <person name="Morgenstern I."/>
            <person name="Morin E."/>
            <person name="Murat C."/>
            <person name="Nagy L.G."/>
            <person name="Nolan M."/>
            <person name="Ohm R.A."/>
            <person name="Patyshakuliyeva A."/>
            <person name="Rokas A."/>
            <person name="Ruiz-Duenas F.J."/>
            <person name="Sabat G."/>
            <person name="Salamov A."/>
            <person name="Samejima M."/>
            <person name="Schmutz J."/>
            <person name="Slot J.C."/>
            <person name="St John F."/>
            <person name="Stenlid J."/>
            <person name="Sun H."/>
            <person name="Sun S."/>
            <person name="Syed K."/>
            <person name="Tsang A."/>
            <person name="Wiebenga A."/>
            <person name="Young D."/>
            <person name="Pisabarro A."/>
            <person name="Eastwood D.C."/>
            <person name="Martin F."/>
            <person name="Cullen D."/>
            <person name="Grigoriev I.V."/>
            <person name="Hibbett D.S."/>
        </authorList>
    </citation>
    <scope>NUCLEOTIDE SEQUENCE [LARGE SCALE GENOMIC DNA]</scope>
    <source>
        <strain evidence="5 6">ATCC 11539</strain>
    </source>
</reference>
<dbReference type="OrthoDB" id="408631at2759"/>
<dbReference type="InterPro" id="IPR050309">
    <property type="entry name" value="Type-B_Carboxylest/Lipase"/>
</dbReference>
<dbReference type="Pfam" id="PF00135">
    <property type="entry name" value="COesterase"/>
    <property type="match status" value="1"/>
</dbReference>
<dbReference type="EC" id="3.1.1.-" evidence="3"/>
<comment type="similarity">
    <text evidence="1 3">Belongs to the type-B carboxylesterase/lipase family.</text>
</comment>
<dbReference type="KEGG" id="gtr:GLOTRDRAFT_106582"/>
<evidence type="ECO:0000256" key="1">
    <source>
        <dbReference type="ARBA" id="ARBA00005964"/>
    </source>
</evidence>
<sequence>MVSLLLFFAAAACAKASLGTTTPNGTERWLGIPYALPPVGSLRFKAPVPVSQPTSGVQNASTFGYACPQVPSPSLGAEMNENCLNMNIWRPANTTSDAALPVLVWFYGGAYMSGSASSPSFDPTRIIQRSLVTQQPILFVSFNYRLNTFGFLASQYVPPEDHNAGLLDQRAALVFIQENIAAFGGDPAKVTIWGQSAGAGGVLTHLLYPASQTLFRAAIMDSNTGPYKSSPFAFQYDEPGKPYARLLAATGCADGPASFACLQGVPYETLLNISNTMVSATLNSQLWQPAVGPPGSLIPVRASTKIAFGDFVRVPVLAGTNMNEGTLFSESLYNLSVPSSLETASLNTFIGNLVLDNSTLTPDVLGSIDTLYPANDGSLGGPYHTGDSLFDRAEAYYTDDFFLSARRLFFASAAPAQPVFGYWFTEFIPGNNPVLGVYHGSELSLIFGPVPNPIEDDFANIIVGHYINFINDLNPGAEWPQYDVADPTVLQLMRDNITVLPDTWSLASTDFFNTEYVLNEFEK</sequence>
<dbReference type="EMBL" id="KB469304">
    <property type="protein sequence ID" value="EPQ54013.1"/>
    <property type="molecule type" value="Genomic_DNA"/>
</dbReference>
<dbReference type="GeneID" id="19298791"/>
<dbReference type="Gene3D" id="3.40.50.1820">
    <property type="entry name" value="alpha/beta hydrolase"/>
    <property type="match status" value="1"/>
</dbReference>
<keyword evidence="3" id="KW-0732">Signal</keyword>
<dbReference type="RefSeq" id="XP_007867366.1">
    <property type="nucleotide sequence ID" value="XM_007869175.1"/>
</dbReference>